<gene>
    <name evidence="2" type="ORF">ABT384_38325</name>
</gene>
<protein>
    <submittedName>
        <fullName evidence="2">Uncharacterized protein</fullName>
    </submittedName>
</protein>
<accession>A0ABV1Y3Q2</accession>
<proteinExistence type="predicted"/>
<organism evidence="2 3">
    <name type="scientific">Streptomyces lanatus</name>
    <dbReference type="NCBI Taxonomy" id="66900"/>
    <lineage>
        <taxon>Bacteria</taxon>
        <taxon>Bacillati</taxon>
        <taxon>Actinomycetota</taxon>
        <taxon>Actinomycetes</taxon>
        <taxon>Kitasatosporales</taxon>
        <taxon>Streptomycetaceae</taxon>
        <taxon>Streptomyces</taxon>
    </lineage>
</organism>
<evidence type="ECO:0000313" key="2">
    <source>
        <dbReference type="EMBL" id="MER7378482.1"/>
    </source>
</evidence>
<dbReference type="EMBL" id="JBEPFB010000024">
    <property type="protein sequence ID" value="MER7378482.1"/>
    <property type="molecule type" value="Genomic_DNA"/>
</dbReference>
<keyword evidence="3" id="KW-1185">Reference proteome</keyword>
<feature type="region of interest" description="Disordered" evidence="1">
    <location>
        <begin position="1"/>
        <end position="20"/>
    </location>
</feature>
<evidence type="ECO:0000256" key="1">
    <source>
        <dbReference type="SAM" id="MobiDB-lite"/>
    </source>
</evidence>
<dbReference type="RefSeq" id="WP_350896660.1">
    <property type="nucleotide sequence ID" value="NZ_BNBM01000023.1"/>
</dbReference>
<sequence>MLGGHAACSMGQTREGAPRGPSEIADLACSLLSPLSSCVNGAVLAGDAGERGARWRSCPLALAPDRAVPGGDGEDPW</sequence>
<name>A0ABV1Y3Q2_9ACTN</name>
<dbReference type="Proteomes" id="UP001486207">
    <property type="component" value="Unassembled WGS sequence"/>
</dbReference>
<reference evidence="2 3" key="1">
    <citation type="submission" date="2024-06" db="EMBL/GenBank/DDBJ databases">
        <title>The Natural Products Discovery Center: Release of the First 8490 Sequenced Strains for Exploring Actinobacteria Biosynthetic Diversity.</title>
        <authorList>
            <person name="Kalkreuter E."/>
            <person name="Kautsar S.A."/>
            <person name="Yang D."/>
            <person name="Bader C.D."/>
            <person name="Teijaro C.N."/>
            <person name="Fluegel L."/>
            <person name="Davis C.M."/>
            <person name="Simpson J.R."/>
            <person name="Lauterbach L."/>
            <person name="Steele A.D."/>
            <person name="Gui C."/>
            <person name="Meng S."/>
            <person name="Li G."/>
            <person name="Viehrig K."/>
            <person name="Ye F."/>
            <person name="Su P."/>
            <person name="Kiefer A.F."/>
            <person name="Nichols A."/>
            <person name="Cepeda A.J."/>
            <person name="Yan W."/>
            <person name="Fan B."/>
            <person name="Jiang Y."/>
            <person name="Adhikari A."/>
            <person name="Zheng C.-J."/>
            <person name="Schuster L."/>
            <person name="Cowan T.M."/>
            <person name="Smanski M.J."/>
            <person name="Chevrette M.G."/>
            <person name="De Carvalho L.P.S."/>
            <person name="Shen B."/>
        </authorList>
    </citation>
    <scope>NUCLEOTIDE SEQUENCE [LARGE SCALE GENOMIC DNA]</scope>
    <source>
        <strain evidence="2 3">NPDC000155</strain>
    </source>
</reference>
<comment type="caution">
    <text evidence="2">The sequence shown here is derived from an EMBL/GenBank/DDBJ whole genome shotgun (WGS) entry which is preliminary data.</text>
</comment>
<evidence type="ECO:0000313" key="3">
    <source>
        <dbReference type="Proteomes" id="UP001486207"/>
    </source>
</evidence>